<name>A0A0B2A9C9_9MICO</name>
<dbReference type="InterPro" id="IPR000889">
    <property type="entry name" value="Glutathione_peroxidase"/>
</dbReference>
<proteinExistence type="inferred from homology"/>
<reference evidence="6 7" key="1">
    <citation type="submission" date="2014-11" db="EMBL/GenBank/DDBJ databases">
        <title>Genome sequence of Microbacterium mangrovi MUSC 115(T).</title>
        <authorList>
            <person name="Lee L.-H."/>
        </authorList>
    </citation>
    <scope>NUCLEOTIDE SEQUENCE [LARGE SCALE GENOMIC DNA]</scope>
    <source>
        <strain evidence="6 7">MUSC 115</strain>
    </source>
</reference>
<dbReference type="InterPro" id="IPR029760">
    <property type="entry name" value="GPX_CS"/>
</dbReference>
<dbReference type="RefSeq" id="WP_039396613.1">
    <property type="nucleotide sequence ID" value="NZ_JTDK01000006.1"/>
</dbReference>
<comment type="caution">
    <text evidence="6">The sequence shown here is derived from an EMBL/GenBank/DDBJ whole genome shotgun (WGS) entry which is preliminary data.</text>
</comment>
<evidence type="ECO:0000256" key="5">
    <source>
        <dbReference type="RuleBase" id="RU000499"/>
    </source>
</evidence>
<evidence type="ECO:0000313" key="6">
    <source>
        <dbReference type="EMBL" id="KHK98318.1"/>
    </source>
</evidence>
<dbReference type="FunFam" id="3.40.30.10:FF:000010">
    <property type="entry name" value="Glutathione peroxidase"/>
    <property type="match status" value="1"/>
</dbReference>
<dbReference type="CDD" id="cd00340">
    <property type="entry name" value="GSH_Peroxidase"/>
    <property type="match status" value="1"/>
</dbReference>
<evidence type="ECO:0000256" key="3">
    <source>
        <dbReference type="ARBA" id="ARBA00023002"/>
    </source>
</evidence>
<dbReference type="InterPro" id="IPR029759">
    <property type="entry name" value="GPX_AS"/>
</dbReference>
<dbReference type="AlphaFoldDB" id="A0A0B2A9C9"/>
<dbReference type="EMBL" id="JTDK01000006">
    <property type="protein sequence ID" value="KHK98318.1"/>
    <property type="molecule type" value="Genomic_DNA"/>
</dbReference>
<evidence type="ECO:0000313" key="7">
    <source>
        <dbReference type="Proteomes" id="UP000031030"/>
    </source>
</evidence>
<keyword evidence="3 5" id="KW-0560">Oxidoreductase</keyword>
<dbReference type="InterPro" id="IPR036249">
    <property type="entry name" value="Thioredoxin-like_sf"/>
</dbReference>
<dbReference type="PRINTS" id="PR01011">
    <property type="entry name" value="GLUTPROXDASE"/>
</dbReference>
<dbReference type="PROSITE" id="PS00763">
    <property type="entry name" value="GLUTATHIONE_PEROXID_2"/>
    <property type="match status" value="1"/>
</dbReference>
<dbReference type="Pfam" id="PF00255">
    <property type="entry name" value="GSHPx"/>
    <property type="match status" value="1"/>
</dbReference>
<gene>
    <name evidence="6" type="ORF">LK09_04650</name>
</gene>
<dbReference type="Proteomes" id="UP000031030">
    <property type="component" value="Unassembled WGS sequence"/>
</dbReference>
<accession>A0A0B2A9C9</accession>
<dbReference type="GO" id="GO:0034599">
    <property type="term" value="P:cellular response to oxidative stress"/>
    <property type="evidence" value="ECO:0007669"/>
    <property type="project" value="TreeGrafter"/>
</dbReference>
<dbReference type="PANTHER" id="PTHR11592">
    <property type="entry name" value="GLUTATHIONE PEROXIDASE"/>
    <property type="match status" value="1"/>
</dbReference>
<evidence type="ECO:0000256" key="4">
    <source>
        <dbReference type="PIRSR" id="PIRSR000303-1"/>
    </source>
</evidence>
<keyword evidence="2 5" id="KW-0575">Peroxidase</keyword>
<dbReference type="PROSITE" id="PS51355">
    <property type="entry name" value="GLUTATHIONE_PEROXID_3"/>
    <property type="match status" value="1"/>
</dbReference>
<feature type="active site" evidence="4">
    <location>
        <position position="41"/>
    </location>
</feature>
<sequence length="167" mass="18091">MTNATLTDVRRIPFETADGGSATLADFGDRAVLVVNVASKCGLTPQYEQLEELQKAYGDRGLTVVGFPCNQFMGQEPGSMEEILDYCAVTWGVTFPIMAKIKVNGSHAAPLYKALKRTGNAEGAQGPIQWNFEKFLVTASGTVHRFRPRTVPNDPEIISAIEDALPG</sequence>
<evidence type="ECO:0000256" key="2">
    <source>
        <dbReference type="ARBA" id="ARBA00022559"/>
    </source>
</evidence>
<dbReference type="PANTHER" id="PTHR11592:SF40">
    <property type="entry name" value="THIOREDOXIN_GLUTATHIONE PEROXIDASE BTUE"/>
    <property type="match status" value="1"/>
</dbReference>
<comment type="similarity">
    <text evidence="1 5">Belongs to the glutathione peroxidase family.</text>
</comment>
<protein>
    <recommendedName>
        <fullName evidence="5">Glutathione peroxidase</fullName>
    </recommendedName>
</protein>
<dbReference type="SUPFAM" id="SSF52833">
    <property type="entry name" value="Thioredoxin-like"/>
    <property type="match status" value="1"/>
</dbReference>
<organism evidence="6 7">
    <name type="scientific">Microbacterium mangrovi</name>
    <dbReference type="NCBI Taxonomy" id="1348253"/>
    <lineage>
        <taxon>Bacteria</taxon>
        <taxon>Bacillati</taxon>
        <taxon>Actinomycetota</taxon>
        <taxon>Actinomycetes</taxon>
        <taxon>Micrococcales</taxon>
        <taxon>Microbacteriaceae</taxon>
        <taxon>Microbacterium</taxon>
    </lineage>
</organism>
<keyword evidence="7" id="KW-1185">Reference proteome</keyword>
<dbReference type="PIRSF" id="PIRSF000303">
    <property type="entry name" value="Glutathion_perox"/>
    <property type="match status" value="1"/>
</dbReference>
<dbReference type="PROSITE" id="PS00460">
    <property type="entry name" value="GLUTATHIONE_PEROXID_1"/>
    <property type="match status" value="1"/>
</dbReference>
<dbReference type="Gene3D" id="3.40.30.10">
    <property type="entry name" value="Glutaredoxin"/>
    <property type="match status" value="1"/>
</dbReference>
<dbReference type="STRING" id="1348253.LK09_04650"/>
<dbReference type="OrthoDB" id="9785502at2"/>
<evidence type="ECO:0000256" key="1">
    <source>
        <dbReference type="ARBA" id="ARBA00006926"/>
    </source>
</evidence>
<dbReference type="GO" id="GO:0004601">
    <property type="term" value="F:peroxidase activity"/>
    <property type="evidence" value="ECO:0007669"/>
    <property type="project" value="UniProtKB-KW"/>
</dbReference>